<evidence type="ECO:0000313" key="2">
    <source>
        <dbReference type="Proteomes" id="UP001162162"/>
    </source>
</evidence>
<keyword evidence="2" id="KW-1185">Reference proteome</keyword>
<dbReference type="InterPro" id="IPR052709">
    <property type="entry name" value="Transposase-MT_Hybrid"/>
</dbReference>
<dbReference type="EMBL" id="JAPWTK010000027">
    <property type="protein sequence ID" value="KAJ8956911.1"/>
    <property type="molecule type" value="Genomic_DNA"/>
</dbReference>
<reference evidence="1" key="1">
    <citation type="journal article" date="2023" name="Insect Mol. Biol.">
        <title>Genome sequencing provides insights into the evolution of gene families encoding plant cell wall-degrading enzymes in longhorned beetles.</title>
        <authorList>
            <person name="Shin N.R."/>
            <person name="Okamura Y."/>
            <person name="Kirsch R."/>
            <person name="Pauchet Y."/>
        </authorList>
    </citation>
    <scope>NUCLEOTIDE SEQUENCE</scope>
    <source>
        <strain evidence="1">AMC_N1</strain>
    </source>
</reference>
<proteinExistence type="predicted"/>
<sequence length="110" mass="12817">MLSVQMEQQVNLKFLVKLGRTFIEAYAVLKELYGNTIVFRGHESSKQQLSWSSIQRTLTEDLETKRVDAKFVPRTMTDNQKECRVETCRALKQQLETDRDFLSKVITGDE</sequence>
<organism evidence="1 2">
    <name type="scientific">Aromia moschata</name>
    <dbReference type="NCBI Taxonomy" id="1265417"/>
    <lineage>
        <taxon>Eukaryota</taxon>
        <taxon>Metazoa</taxon>
        <taxon>Ecdysozoa</taxon>
        <taxon>Arthropoda</taxon>
        <taxon>Hexapoda</taxon>
        <taxon>Insecta</taxon>
        <taxon>Pterygota</taxon>
        <taxon>Neoptera</taxon>
        <taxon>Endopterygota</taxon>
        <taxon>Coleoptera</taxon>
        <taxon>Polyphaga</taxon>
        <taxon>Cucujiformia</taxon>
        <taxon>Chrysomeloidea</taxon>
        <taxon>Cerambycidae</taxon>
        <taxon>Cerambycinae</taxon>
        <taxon>Callichromatini</taxon>
        <taxon>Aromia</taxon>
    </lineage>
</organism>
<dbReference type="PANTHER" id="PTHR46060">
    <property type="entry name" value="MARINER MOS1 TRANSPOSASE-LIKE PROTEIN"/>
    <property type="match status" value="1"/>
</dbReference>
<dbReference type="AlphaFoldDB" id="A0AAV8YZ18"/>
<comment type="caution">
    <text evidence="1">The sequence shown here is derived from an EMBL/GenBank/DDBJ whole genome shotgun (WGS) entry which is preliminary data.</text>
</comment>
<protein>
    <submittedName>
        <fullName evidence="1">Uncharacterized protein</fullName>
    </submittedName>
</protein>
<gene>
    <name evidence="1" type="ORF">NQ318_014329</name>
</gene>
<dbReference type="PANTHER" id="PTHR46060:SF1">
    <property type="entry name" value="MARINER MOS1 TRANSPOSASE-LIKE PROTEIN"/>
    <property type="match status" value="1"/>
</dbReference>
<evidence type="ECO:0000313" key="1">
    <source>
        <dbReference type="EMBL" id="KAJ8956911.1"/>
    </source>
</evidence>
<dbReference type="Proteomes" id="UP001162162">
    <property type="component" value="Unassembled WGS sequence"/>
</dbReference>
<name>A0AAV8YZ18_9CUCU</name>
<accession>A0AAV8YZ18</accession>